<organism evidence="4 5">
    <name type="scientific">Kribbella orskensis</name>
    <dbReference type="NCBI Taxonomy" id="2512216"/>
    <lineage>
        <taxon>Bacteria</taxon>
        <taxon>Bacillati</taxon>
        <taxon>Actinomycetota</taxon>
        <taxon>Actinomycetes</taxon>
        <taxon>Propionibacteriales</taxon>
        <taxon>Kribbellaceae</taxon>
        <taxon>Kribbella</taxon>
    </lineage>
</organism>
<dbReference type="InterPro" id="IPR036271">
    <property type="entry name" value="Tet_transcr_reg_TetR-rel_C_sf"/>
</dbReference>
<comment type="caution">
    <text evidence="4">The sequence shown here is derived from an EMBL/GenBank/DDBJ whole genome shotgun (WGS) entry which is preliminary data.</text>
</comment>
<gene>
    <name evidence="4" type="ORF">EV644_11741</name>
</gene>
<dbReference type="SUPFAM" id="SSF48498">
    <property type="entry name" value="Tetracyclin repressor-like, C-terminal domain"/>
    <property type="match status" value="1"/>
</dbReference>
<dbReference type="InterPro" id="IPR050109">
    <property type="entry name" value="HTH-type_TetR-like_transc_reg"/>
</dbReference>
<dbReference type="PROSITE" id="PS50977">
    <property type="entry name" value="HTH_TETR_2"/>
    <property type="match status" value="1"/>
</dbReference>
<feature type="DNA-binding region" description="H-T-H motif" evidence="2">
    <location>
        <begin position="34"/>
        <end position="53"/>
    </location>
</feature>
<dbReference type="PRINTS" id="PR00455">
    <property type="entry name" value="HTHTETR"/>
</dbReference>
<evidence type="ECO:0000313" key="4">
    <source>
        <dbReference type="EMBL" id="TCO16387.1"/>
    </source>
</evidence>
<feature type="domain" description="HTH tetR-type" evidence="3">
    <location>
        <begin position="11"/>
        <end position="71"/>
    </location>
</feature>
<protein>
    <submittedName>
        <fullName evidence="4">TetR family transcriptional regulator</fullName>
    </submittedName>
</protein>
<dbReference type="EMBL" id="SLWM01000017">
    <property type="protein sequence ID" value="TCO16387.1"/>
    <property type="molecule type" value="Genomic_DNA"/>
</dbReference>
<dbReference type="InterPro" id="IPR009057">
    <property type="entry name" value="Homeodomain-like_sf"/>
</dbReference>
<evidence type="ECO:0000259" key="3">
    <source>
        <dbReference type="PROSITE" id="PS50977"/>
    </source>
</evidence>
<dbReference type="SUPFAM" id="SSF46689">
    <property type="entry name" value="Homeodomain-like"/>
    <property type="match status" value="1"/>
</dbReference>
<dbReference type="Pfam" id="PF00440">
    <property type="entry name" value="TetR_N"/>
    <property type="match status" value="1"/>
</dbReference>
<dbReference type="RefSeq" id="WP_241999072.1">
    <property type="nucleotide sequence ID" value="NZ_SLWM01000017.1"/>
</dbReference>
<dbReference type="Gene3D" id="1.10.10.60">
    <property type="entry name" value="Homeodomain-like"/>
    <property type="match status" value="1"/>
</dbReference>
<dbReference type="InterPro" id="IPR001647">
    <property type="entry name" value="HTH_TetR"/>
</dbReference>
<proteinExistence type="predicted"/>
<evidence type="ECO:0000256" key="2">
    <source>
        <dbReference type="PROSITE-ProRule" id="PRU00335"/>
    </source>
</evidence>
<reference evidence="4 5" key="1">
    <citation type="journal article" date="2015" name="Stand. Genomic Sci.">
        <title>Genomic Encyclopedia of Bacterial and Archaeal Type Strains, Phase III: the genomes of soil and plant-associated and newly described type strains.</title>
        <authorList>
            <person name="Whitman W.B."/>
            <person name="Woyke T."/>
            <person name="Klenk H.P."/>
            <person name="Zhou Y."/>
            <person name="Lilburn T.G."/>
            <person name="Beck B.J."/>
            <person name="De Vos P."/>
            <person name="Vandamme P."/>
            <person name="Eisen J.A."/>
            <person name="Garrity G."/>
            <person name="Hugenholtz P."/>
            <person name="Kyrpides N.C."/>
        </authorList>
    </citation>
    <scope>NUCLEOTIDE SEQUENCE [LARGE SCALE GENOMIC DNA]</scope>
    <source>
        <strain evidence="4 5">VKM Ac-2538</strain>
    </source>
</reference>
<dbReference type="Gene3D" id="1.10.357.10">
    <property type="entry name" value="Tetracycline Repressor, domain 2"/>
    <property type="match status" value="1"/>
</dbReference>
<sequence length="196" mass="21747">MPVEARLKKSDRTRLAILAAAREQFAQHSYDRASIRAIAAQAQIDPAMVLRYFTNKETLFATVVEIDLQLPDLRAVDADSRGEVLLRHFLGLWEGKAKYDALPILLRSAVTYETAAARLQEVFLRQVRGMVAAVVPESEAARRASLVTSQLLGLALTRYVLRLPDMADRDADGLVADMAPTVQRYLTGRLNTLEPG</sequence>
<dbReference type="Proteomes" id="UP000295818">
    <property type="component" value="Unassembled WGS sequence"/>
</dbReference>
<evidence type="ECO:0000313" key="5">
    <source>
        <dbReference type="Proteomes" id="UP000295818"/>
    </source>
</evidence>
<evidence type="ECO:0000256" key="1">
    <source>
        <dbReference type="ARBA" id="ARBA00023125"/>
    </source>
</evidence>
<accession>A0ABY2BF91</accession>
<name>A0ABY2BF91_9ACTN</name>
<dbReference type="Pfam" id="PF17920">
    <property type="entry name" value="TetR_C_16"/>
    <property type="match status" value="1"/>
</dbReference>
<dbReference type="InterPro" id="IPR041678">
    <property type="entry name" value="TetR_C_16"/>
</dbReference>
<dbReference type="PANTHER" id="PTHR30055">
    <property type="entry name" value="HTH-TYPE TRANSCRIPTIONAL REGULATOR RUTR"/>
    <property type="match status" value="1"/>
</dbReference>
<keyword evidence="1 2" id="KW-0238">DNA-binding</keyword>
<dbReference type="PANTHER" id="PTHR30055:SF235">
    <property type="entry name" value="TRANSCRIPTIONAL REGULATORY PROTEIN"/>
    <property type="match status" value="1"/>
</dbReference>
<keyword evidence="5" id="KW-1185">Reference proteome</keyword>